<name>A0A0J9E5R9_9RHOB</name>
<keyword evidence="2" id="KW-1185">Reference proteome</keyword>
<dbReference type="RefSeq" id="WP_152912474.1">
    <property type="nucleotide sequence ID" value="NZ_LFTY01000002.1"/>
</dbReference>
<dbReference type="EMBL" id="LFTY01000002">
    <property type="protein sequence ID" value="KMW57129.1"/>
    <property type="molecule type" value="Genomic_DNA"/>
</dbReference>
<protein>
    <submittedName>
        <fullName evidence="1">Uncharacterized protein</fullName>
    </submittedName>
</protein>
<dbReference type="OrthoDB" id="7644647at2"/>
<accession>A0A0J9E5R9</accession>
<evidence type="ECO:0000313" key="1">
    <source>
        <dbReference type="EMBL" id="KMW57129.1"/>
    </source>
</evidence>
<gene>
    <name evidence="1" type="ORF">AIOL_002089</name>
</gene>
<reference evidence="1 2" key="1">
    <citation type="submission" date="2015-06" db="EMBL/GenBank/DDBJ databases">
        <title>Draft genome sequence of an Alphaproteobacteria species associated to the Mediterranean sponge Oscarella lobularis.</title>
        <authorList>
            <person name="Jourda C."/>
            <person name="Santini S."/>
            <person name="Claverie J.-M."/>
        </authorList>
    </citation>
    <scope>NUCLEOTIDE SEQUENCE [LARGE SCALE GENOMIC DNA]</scope>
    <source>
        <strain evidence="1">IGS</strain>
    </source>
</reference>
<dbReference type="Proteomes" id="UP000037178">
    <property type="component" value="Unassembled WGS sequence"/>
</dbReference>
<organism evidence="1 2">
    <name type="scientific">Candidatus Rhodobacter oscarellae</name>
    <dbReference type="NCBI Taxonomy" id="1675527"/>
    <lineage>
        <taxon>Bacteria</taxon>
        <taxon>Pseudomonadati</taxon>
        <taxon>Pseudomonadota</taxon>
        <taxon>Alphaproteobacteria</taxon>
        <taxon>Rhodobacterales</taxon>
        <taxon>Rhodobacter group</taxon>
        <taxon>Rhodobacter</taxon>
    </lineage>
</organism>
<evidence type="ECO:0000313" key="2">
    <source>
        <dbReference type="Proteomes" id="UP000037178"/>
    </source>
</evidence>
<sequence length="182" mass="20087">MQMIGHNNGPSMDRGVSYRRHVWTKARRDLLPVLPLPVVRRRVARAAEIGLDYKTYATVRATTGRDVVAFLFSTNALRLFLQAQKLERARAEKLAAMRDCARNALVIGRLEPQEILAQNPELDDACAAPHVHGSWSEAAGRIAAARGRLPAEGVLLVGDTGLERDWSVAGRLAGYIAADRYF</sequence>
<dbReference type="AlphaFoldDB" id="A0A0J9E5R9"/>
<proteinExistence type="predicted"/>
<dbReference type="STRING" id="1675527.AIOL_002089"/>
<comment type="caution">
    <text evidence="1">The sequence shown here is derived from an EMBL/GenBank/DDBJ whole genome shotgun (WGS) entry which is preliminary data.</text>
</comment>
<dbReference type="PATRIC" id="fig|1675527.3.peg.2203"/>